<dbReference type="OrthoDB" id="4093188at2759"/>
<evidence type="ECO:0000313" key="2">
    <source>
        <dbReference type="EMBL" id="CCG82726.1"/>
    </source>
</evidence>
<comment type="caution">
    <text evidence="2">The sequence shown here is derived from an EMBL/GenBank/DDBJ whole genome shotgun (WGS) entry which is preliminary data.</text>
</comment>
<evidence type="ECO:0000313" key="3">
    <source>
        <dbReference type="Proteomes" id="UP000013776"/>
    </source>
</evidence>
<feature type="compositionally biased region" description="Basic residues" evidence="1">
    <location>
        <begin position="85"/>
        <end position="98"/>
    </location>
</feature>
<accession>R4XH63</accession>
<dbReference type="VEuPathDB" id="FungiDB:TAPDE_002859"/>
<gene>
    <name evidence="2" type="ORF">TAPDE_002859</name>
</gene>
<proteinExistence type="predicted"/>
<feature type="compositionally biased region" description="Polar residues" evidence="1">
    <location>
        <begin position="27"/>
        <end position="36"/>
    </location>
</feature>
<evidence type="ECO:0008006" key="4">
    <source>
        <dbReference type="Google" id="ProtNLM"/>
    </source>
</evidence>
<dbReference type="AlphaFoldDB" id="R4XH63"/>
<dbReference type="EMBL" id="CAHR02000097">
    <property type="protein sequence ID" value="CCG82726.1"/>
    <property type="molecule type" value="Genomic_DNA"/>
</dbReference>
<evidence type="ECO:0000256" key="1">
    <source>
        <dbReference type="SAM" id="MobiDB-lite"/>
    </source>
</evidence>
<keyword evidence="3" id="KW-1185">Reference proteome</keyword>
<dbReference type="GO" id="GO:0006338">
    <property type="term" value="P:chromatin remodeling"/>
    <property type="evidence" value="ECO:0007669"/>
    <property type="project" value="InterPro"/>
</dbReference>
<dbReference type="eggNOG" id="ENOG502SECK">
    <property type="taxonomic scope" value="Eukaryota"/>
</dbReference>
<protein>
    <recommendedName>
        <fullName evidence="4">DUF1711 domain protein</fullName>
    </recommendedName>
</protein>
<dbReference type="GO" id="GO:0031011">
    <property type="term" value="C:Ino80 complex"/>
    <property type="evidence" value="ECO:0007669"/>
    <property type="project" value="InterPro"/>
</dbReference>
<dbReference type="Pfam" id="PF08193">
    <property type="entry name" value="INO80_Ies4"/>
    <property type="match status" value="1"/>
</dbReference>
<dbReference type="PANTHER" id="PTHR28061:SF1">
    <property type="entry name" value="INO80 COMPLEX SUBUNIT 4"/>
    <property type="match status" value="1"/>
</dbReference>
<dbReference type="InterPro" id="IPR013175">
    <property type="entry name" value="INO80_su_Ies4"/>
</dbReference>
<dbReference type="STRING" id="1097556.R4XH63"/>
<sequence>MASPSPSLATTFSEYPLANKPDKKGSQLVTSQRTPTSLVLKLHLPAQRLRDLMATNVVSSAGSIQSSPPPSSPVMGPSIVDSSKLSKKKSGPKPKKTKFVMGDDGKPVEVLAVSLSGPRLGPKSNAGAINENLRNLDRSGKPCRRWHKKSLTLRTLYGGKWRTPSWIGAEATIS</sequence>
<organism evidence="2 3">
    <name type="scientific">Taphrina deformans (strain PYCC 5710 / ATCC 11124 / CBS 356.35 / IMI 108563 / JCM 9778 / NBRC 8474)</name>
    <name type="common">Peach leaf curl fungus</name>
    <name type="synonym">Lalaria deformans</name>
    <dbReference type="NCBI Taxonomy" id="1097556"/>
    <lineage>
        <taxon>Eukaryota</taxon>
        <taxon>Fungi</taxon>
        <taxon>Dikarya</taxon>
        <taxon>Ascomycota</taxon>
        <taxon>Taphrinomycotina</taxon>
        <taxon>Taphrinomycetes</taxon>
        <taxon>Taphrinales</taxon>
        <taxon>Taphrinaceae</taxon>
        <taxon>Taphrina</taxon>
    </lineage>
</organism>
<dbReference type="Proteomes" id="UP000013776">
    <property type="component" value="Unassembled WGS sequence"/>
</dbReference>
<feature type="region of interest" description="Disordered" evidence="1">
    <location>
        <begin position="1"/>
        <end position="36"/>
    </location>
</feature>
<feature type="region of interest" description="Disordered" evidence="1">
    <location>
        <begin position="58"/>
        <end position="103"/>
    </location>
</feature>
<feature type="compositionally biased region" description="Low complexity" evidence="1">
    <location>
        <begin position="73"/>
        <end position="83"/>
    </location>
</feature>
<name>R4XH63_TAPDE</name>
<feature type="compositionally biased region" description="Polar residues" evidence="1">
    <location>
        <begin position="1"/>
        <end position="13"/>
    </location>
</feature>
<reference evidence="2 3" key="1">
    <citation type="journal article" date="2013" name="MBio">
        <title>Genome sequencing of the plant pathogen Taphrina deformans, the causal agent of peach leaf curl.</title>
        <authorList>
            <person name="Cisse O.H."/>
            <person name="Almeida J.M.G.C.F."/>
            <person name="Fonseca A."/>
            <person name="Kumar A.A."/>
            <person name="Salojaervi J."/>
            <person name="Overmyer K."/>
            <person name="Hauser P.M."/>
            <person name="Pagni M."/>
        </authorList>
    </citation>
    <scope>NUCLEOTIDE SEQUENCE [LARGE SCALE GENOMIC DNA]</scope>
    <source>
        <strain evidence="3">PYCC 5710 / ATCC 11124 / CBS 356.35 / IMI 108563 / JCM 9778 / NBRC 8474</strain>
    </source>
</reference>
<dbReference type="PANTHER" id="PTHR28061">
    <property type="entry name" value="INO EIGHTY SUBUNIT 4"/>
    <property type="match status" value="1"/>
</dbReference>